<comment type="caution">
    <text evidence="1">The sequence shown here is derived from an EMBL/GenBank/DDBJ whole genome shotgun (WGS) entry which is preliminary data.</text>
</comment>
<keyword evidence="2" id="KW-1185">Reference proteome</keyword>
<reference evidence="1 2" key="1">
    <citation type="submission" date="2017-06" db="EMBL/GenBank/DDBJ databases">
        <title>Genome sequencing of cyanobaciteial culture collection at National Institute for Environmental Studies (NIES).</title>
        <authorList>
            <person name="Hirose Y."/>
            <person name="Shimura Y."/>
            <person name="Fujisawa T."/>
            <person name="Nakamura Y."/>
            <person name="Kawachi M."/>
        </authorList>
    </citation>
    <scope>NUCLEOTIDE SEQUENCE [LARGE SCALE GENOMIC DNA]</scope>
    <source>
        <strain evidence="1 2">NIES-4072</strain>
    </source>
</reference>
<name>A0A2R5FVI6_NOSCO</name>
<accession>A0A2R5FVI6</accession>
<dbReference type="SUPFAM" id="SSF53067">
    <property type="entry name" value="Actin-like ATPase domain"/>
    <property type="match status" value="1"/>
</dbReference>
<organism evidence="1 2">
    <name type="scientific">Nostoc commune NIES-4072</name>
    <dbReference type="NCBI Taxonomy" id="2005467"/>
    <lineage>
        <taxon>Bacteria</taxon>
        <taxon>Bacillati</taxon>
        <taxon>Cyanobacteriota</taxon>
        <taxon>Cyanophyceae</taxon>
        <taxon>Nostocales</taxon>
        <taxon>Nostocaceae</taxon>
        <taxon>Nostoc</taxon>
    </lineage>
</organism>
<dbReference type="EMBL" id="BDUD01000002">
    <property type="protein sequence ID" value="GBG22757.1"/>
    <property type="molecule type" value="Genomic_DNA"/>
</dbReference>
<sequence>MSNIHTLQKIFPAGFDNGYGSLKLLVEGFEVVRVPSYITNAEMEDWYEKYLKKVVNLTLDAKHQGDEIWAIGGGCLLPGFKKLLEKNGFKILDNPVEANVSGLLEMAKTISSKNPTITTLK</sequence>
<dbReference type="InterPro" id="IPR043129">
    <property type="entry name" value="ATPase_NBD"/>
</dbReference>
<dbReference type="AlphaFoldDB" id="A0A2R5FVI6"/>
<evidence type="ECO:0000313" key="1">
    <source>
        <dbReference type="EMBL" id="GBG22757.1"/>
    </source>
</evidence>
<evidence type="ECO:0000313" key="2">
    <source>
        <dbReference type="Proteomes" id="UP000245124"/>
    </source>
</evidence>
<protein>
    <submittedName>
        <fullName evidence="1">Uncharacterized protein</fullName>
    </submittedName>
</protein>
<dbReference type="Proteomes" id="UP000245124">
    <property type="component" value="Unassembled WGS sequence"/>
</dbReference>
<gene>
    <name evidence="1" type="ORF">NIES4072_64690</name>
</gene>
<dbReference type="OrthoDB" id="504737at2"/>
<proteinExistence type="predicted"/>